<protein>
    <submittedName>
        <fullName evidence="3">Putative tricarboxylic transport membrane protein</fullName>
    </submittedName>
</protein>
<evidence type="ECO:0000313" key="3">
    <source>
        <dbReference type="EMBL" id="PUB14320.1"/>
    </source>
</evidence>
<organism evidence="3 4">
    <name type="scientific">Yoonia sediminilitoris</name>
    <dbReference type="NCBI Taxonomy" id="1286148"/>
    <lineage>
        <taxon>Bacteria</taxon>
        <taxon>Pseudomonadati</taxon>
        <taxon>Pseudomonadota</taxon>
        <taxon>Alphaproteobacteria</taxon>
        <taxon>Rhodobacterales</taxon>
        <taxon>Paracoccaceae</taxon>
        <taxon>Yoonia</taxon>
    </lineage>
</organism>
<dbReference type="RefSeq" id="WP_108386728.1">
    <property type="nucleotide sequence ID" value="NZ_QBUD01000006.1"/>
</dbReference>
<proteinExistence type="predicted"/>
<feature type="transmembrane region" description="Helical" evidence="1">
    <location>
        <begin position="145"/>
        <end position="176"/>
    </location>
</feature>
<dbReference type="InterPro" id="IPR002823">
    <property type="entry name" value="DUF112_TM"/>
</dbReference>
<feature type="transmembrane region" description="Helical" evidence="1">
    <location>
        <begin position="358"/>
        <end position="379"/>
    </location>
</feature>
<comment type="caution">
    <text evidence="3">The sequence shown here is derived from an EMBL/GenBank/DDBJ whole genome shotgun (WGS) entry which is preliminary data.</text>
</comment>
<keyword evidence="1" id="KW-0472">Membrane</keyword>
<feature type="transmembrane region" description="Helical" evidence="1">
    <location>
        <begin position="16"/>
        <end position="36"/>
    </location>
</feature>
<dbReference type="Proteomes" id="UP000244523">
    <property type="component" value="Unassembled WGS sequence"/>
</dbReference>
<name>A0A2T6KGB2_9RHOB</name>
<accession>A0A2T6KGB2</accession>
<evidence type="ECO:0000256" key="1">
    <source>
        <dbReference type="SAM" id="Phobius"/>
    </source>
</evidence>
<feature type="transmembrane region" description="Helical" evidence="1">
    <location>
        <begin position="109"/>
        <end position="133"/>
    </location>
</feature>
<feature type="transmembrane region" description="Helical" evidence="1">
    <location>
        <begin position="42"/>
        <end position="64"/>
    </location>
</feature>
<feature type="transmembrane region" description="Helical" evidence="1">
    <location>
        <begin position="197"/>
        <end position="220"/>
    </location>
</feature>
<evidence type="ECO:0000259" key="2">
    <source>
        <dbReference type="Pfam" id="PF01970"/>
    </source>
</evidence>
<dbReference type="PANTHER" id="PTHR35342:SF5">
    <property type="entry name" value="TRICARBOXYLIC TRANSPORT PROTEIN"/>
    <property type="match status" value="1"/>
</dbReference>
<keyword evidence="1" id="KW-0812">Transmembrane</keyword>
<keyword evidence="1" id="KW-1133">Transmembrane helix</keyword>
<feature type="transmembrane region" description="Helical" evidence="1">
    <location>
        <begin position="467"/>
        <end position="488"/>
    </location>
</feature>
<feature type="transmembrane region" description="Helical" evidence="1">
    <location>
        <begin position="322"/>
        <end position="346"/>
    </location>
</feature>
<feature type="transmembrane region" description="Helical" evidence="1">
    <location>
        <begin position="415"/>
        <end position="431"/>
    </location>
</feature>
<evidence type="ECO:0000313" key="4">
    <source>
        <dbReference type="Proteomes" id="UP000244523"/>
    </source>
</evidence>
<feature type="domain" description="DUF112" evidence="2">
    <location>
        <begin position="18"/>
        <end position="443"/>
    </location>
</feature>
<dbReference type="OrthoDB" id="9791872at2"/>
<feature type="transmembrane region" description="Helical" evidence="1">
    <location>
        <begin position="262"/>
        <end position="283"/>
    </location>
</feature>
<dbReference type="AlphaFoldDB" id="A0A2T6KGB2"/>
<feature type="transmembrane region" description="Helical" evidence="1">
    <location>
        <begin position="438"/>
        <end position="455"/>
    </location>
</feature>
<reference evidence="3 4" key="1">
    <citation type="submission" date="2018-04" db="EMBL/GenBank/DDBJ databases">
        <title>Genomic Encyclopedia of Archaeal and Bacterial Type Strains, Phase II (KMG-II): from individual species to whole genera.</title>
        <authorList>
            <person name="Goeker M."/>
        </authorList>
    </citation>
    <scope>NUCLEOTIDE SEQUENCE [LARGE SCALE GENOMIC DNA]</scope>
    <source>
        <strain evidence="3 4">DSM 29955</strain>
    </source>
</reference>
<gene>
    <name evidence="3" type="ORF">C8N45_106195</name>
</gene>
<dbReference type="Pfam" id="PF01970">
    <property type="entry name" value="TctA"/>
    <property type="match status" value="1"/>
</dbReference>
<keyword evidence="4" id="KW-1185">Reference proteome</keyword>
<feature type="transmembrane region" description="Helical" evidence="1">
    <location>
        <begin position="391"/>
        <end position="409"/>
    </location>
</feature>
<dbReference type="PANTHER" id="PTHR35342">
    <property type="entry name" value="TRICARBOXYLIC TRANSPORT PROTEIN"/>
    <property type="match status" value="1"/>
</dbReference>
<sequence>MEIFYGLETIFTSPALMGWVLLAAVVGTVVGAIPGLTASAAIAMLLPMTFYMEPLAALAFLYVIGKSGRYGGSISAILFNTPGTAASAATQIDGYPLAKKGLSSKAMKVATISSVMGDFIGELLLIVGVGYIAALTLRFGPPELFAVYLAAFIVIGSVLGKSVIRGLASALLGVLVNMVGIDPITSTQRFTFGNSDLLGGIELVPIMVGIFVLGEVFAQIENRLMPVAHEVLDDDPKGAAVRNGLTWTEFRPCVPHVVRSSFIGAGIGLLPGLGSAIAAFIAYGEGKRRAKNRDEWGHGALEGVAAPEAANNAVSGPSMAPLLTLGIPGSTIGAIMVGVFLIHGIQIGPTLFVTSKDLVYNLMAAGLIGICAYGLIGYFGAAWIGRFITKVPVNILYPIVLLTAFITAYSSRTNLFDVWVMVAAGFLGWLMKRFDFNPAAFVISFVLAGGAEQAFRQSLLLSDHGLLIFVERPIALSFILLGLCSLIYRVHSFYSNASNGHDKNSA</sequence>
<dbReference type="EMBL" id="QBUD01000006">
    <property type="protein sequence ID" value="PUB14320.1"/>
    <property type="molecule type" value="Genomic_DNA"/>
</dbReference>